<keyword evidence="8" id="KW-1133">Transmembrane helix</keyword>
<feature type="coiled-coil region" evidence="7">
    <location>
        <begin position="352"/>
        <end position="432"/>
    </location>
</feature>
<dbReference type="RefSeq" id="WP_183729764.1">
    <property type="nucleotide sequence ID" value="NZ_JACHID010000003.1"/>
</dbReference>
<evidence type="ECO:0000256" key="5">
    <source>
        <dbReference type="ARBA" id="ARBA00022777"/>
    </source>
</evidence>
<dbReference type="AlphaFoldDB" id="A0A7W8DGI8"/>
<proteinExistence type="predicted"/>
<evidence type="ECO:0000313" key="11">
    <source>
        <dbReference type="Proteomes" id="UP000528322"/>
    </source>
</evidence>
<keyword evidence="11" id="KW-1185">Reference proteome</keyword>
<evidence type="ECO:0000256" key="4">
    <source>
        <dbReference type="ARBA" id="ARBA00022679"/>
    </source>
</evidence>
<dbReference type="InterPro" id="IPR003594">
    <property type="entry name" value="HATPase_dom"/>
</dbReference>
<keyword evidence="3" id="KW-0597">Phosphoprotein</keyword>
<dbReference type="Gene3D" id="1.10.287.130">
    <property type="match status" value="1"/>
</dbReference>
<evidence type="ECO:0000256" key="6">
    <source>
        <dbReference type="ARBA" id="ARBA00023012"/>
    </source>
</evidence>
<accession>A0A7W8DGI8</accession>
<evidence type="ECO:0000256" key="3">
    <source>
        <dbReference type="ARBA" id="ARBA00022553"/>
    </source>
</evidence>
<evidence type="ECO:0000313" key="10">
    <source>
        <dbReference type="EMBL" id="MBB5021303.1"/>
    </source>
</evidence>
<dbReference type="EMBL" id="JACHID010000003">
    <property type="protein sequence ID" value="MBB5021303.1"/>
    <property type="molecule type" value="Genomic_DNA"/>
</dbReference>
<dbReference type="InterPro" id="IPR036097">
    <property type="entry name" value="HisK_dim/P_sf"/>
</dbReference>
<comment type="catalytic activity">
    <reaction evidence="1">
        <text>ATP + protein L-histidine = ADP + protein N-phospho-L-histidine.</text>
        <dbReference type="EC" id="2.7.13.3"/>
    </reaction>
</comment>
<keyword evidence="5 10" id="KW-0418">Kinase</keyword>
<evidence type="ECO:0000259" key="9">
    <source>
        <dbReference type="PROSITE" id="PS50109"/>
    </source>
</evidence>
<keyword evidence="4" id="KW-0808">Transferase</keyword>
<evidence type="ECO:0000256" key="2">
    <source>
        <dbReference type="ARBA" id="ARBA00012438"/>
    </source>
</evidence>
<dbReference type="GO" id="GO:0000155">
    <property type="term" value="F:phosphorelay sensor kinase activity"/>
    <property type="evidence" value="ECO:0007669"/>
    <property type="project" value="InterPro"/>
</dbReference>
<dbReference type="SUPFAM" id="SSF55874">
    <property type="entry name" value="ATPase domain of HSP90 chaperone/DNA topoisomerase II/histidine kinase"/>
    <property type="match status" value="1"/>
</dbReference>
<dbReference type="PROSITE" id="PS50109">
    <property type="entry name" value="HIS_KIN"/>
    <property type="match status" value="1"/>
</dbReference>
<evidence type="ECO:0000256" key="8">
    <source>
        <dbReference type="SAM" id="Phobius"/>
    </source>
</evidence>
<feature type="transmembrane region" description="Helical" evidence="8">
    <location>
        <begin position="279"/>
        <end position="303"/>
    </location>
</feature>
<feature type="transmembrane region" description="Helical" evidence="8">
    <location>
        <begin position="14"/>
        <end position="37"/>
    </location>
</feature>
<dbReference type="SUPFAM" id="SSF47384">
    <property type="entry name" value="Homodimeric domain of signal transducing histidine kinase"/>
    <property type="match status" value="1"/>
</dbReference>
<dbReference type="InterPro" id="IPR050736">
    <property type="entry name" value="Sensor_HK_Regulatory"/>
</dbReference>
<reference evidence="10 11" key="1">
    <citation type="submission" date="2020-08" db="EMBL/GenBank/DDBJ databases">
        <title>Genomic Encyclopedia of Type Strains, Phase IV (KMG-IV): sequencing the most valuable type-strain genomes for metagenomic binning, comparative biology and taxonomic classification.</title>
        <authorList>
            <person name="Goeker M."/>
        </authorList>
    </citation>
    <scope>NUCLEOTIDE SEQUENCE [LARGE SCALE GENOMIC DNA]</scope>
    <source>
        <strain evidence="10 11">DSM 22071</strain>
    </source>
</reference>
<keyword evidence="6" id="KW-0902">Two-component regulatory system</keyword>
<feature type="domain" description="Histidine kinase" evidence="9">
    <location>
        <begin position="432"/>
        <end position="650"/>
    </location>
</feature>
<dbReference type="InterPro" id="IPR036890">
    <property type="entry name" value="HATPase_C_sf"/>
</dbReference>
<dbReference type="Pfam" id="PF00512">
    <property type="entry name" value="HisKA"/>
    <property type="match status" value="1"/>
</dbReference>
<dbReference type="InterPro" id="IPR004358">
    <property type="entry name" value="Sig_transdc_His_kin-like_C"/>
</dbReference>
<dbReference type="SMART" id="SM00387">
    <property type="entry name" value="HATPase_c"/>
    <property type="match status" value="1"/>
</dbReference>
<dbReference type="PANTHER" id="PTHR43711:SF26">
    <property type="entry name" value="SENSOR HISTIDINE KINASE RCSC"/>
    <property type="match status" value="1"/>
</dbReference>
<evidence type="ECO:0000256" key="1">
    <source>
        <dbReference type="ARBA" id="ARBA00000085"/>
    </source>
</evidence>
<keyword evidence="8" id="KW-0812">Transmembrane</keyword>
<dbReference type="Gene3D" id="3.30.565.10">
    <property type="entry name" value="Histidine kinase-like ATPase, C-terminal domain"/>
    <property type="match status" value="1"/>
</dbReference>
<dbReference type="PANTHER" id="PTHR43711">
    <property type="entry name" value="TWO-COMPONENT HISTIDINE KINASE"/>
    <property type="match status" value="1"/>
</dbReference>
<dbReference type="Proteomes" id="UP000528322">
    <property type="component" value="Unassembled WGS sequence"/>
</dbReference>
<dbReference type="SMART" id="SM00388">
    <property type="entry name" value="HisKA"/>
    <property type="match status" value="1"/>
</dbReference>
<keyword evidence="7" id="KW-0175">Coiled coil</keyword>
<dbReference type="InterPro" id="IPR005467">
    <property type="entry name" value="His_kinase_dom"/>
</dbReference>
<dbReference type="CDD" id="cd00082">
    <property type="entry name" value="HisKA"/>
    <property type="match status" value="1"/>
</dbReference>
<dbReference type="Pfam" id="PF02518">
    <property type="entry name" value="HATPase_c"/>
    <property type="match status" value="1"/>
</dbReference>
<name>A0A7W8DGI8_9BACT</name>
<dbReference type="PRINTS" id="PR00344">
    <property type="entry name" value="BCTRLSENSOR"/>
</dbReference>
<sequence>MILQPSQHSLAQRILLPILVLSFMFMILIGGIIFYSISASLERHLRDDMAQVINSRLRLPLDNLIDQAKLASTGFTYNKNVQRFLYSAEDAEIHSPQVKQQLRQLKDLYGFRDAFLQVPWDDSHHYSAHGMQKNTLFSSLQKEPQLSLHLVDQELLILILTPVLDQQDRVLGRLGVSIPFSSLTAQLDSDLLGGSARIYITNKIGEILASTTHGMPETTVSHHNLESQFKLAVQDEKRFFSFNCSGHTHYLFFTPLHSSDWHLAMDVPRTVMMQNYGSVYLSVFLFVIPFLGLLVLSILLILYSQVKKPLHGITSILRQYHPSEPVTFDNLKPYSTEYYEILQAFSLMDERLKQTYLELQHSKTELEDINRNLELRVQEKTRELAHSNTELEQKVHEIQQINMRLEDMNFYLKQAKQEAQEAAQARSEFIANVSHELRTPLNSIINFTDQIIEDFDEMIGDSNLQQEHLHYLQRVFHNGQHLLALINDLLLYSKADALKLEYETAPCNIAPILRSVHHDFSATVDQTQVEIILDCEPNLYTNVDILRFTQIMNNLVSNAVKFTTRGHITIRGFRQNTDVVVEVEDTGRGIPQEKLPIIFDPFQQLNRYDQGTGLGLGLVRKMCDVMKINIELDTQEGEGTTFRLVMAQVEEETKHHQ</sequence>
<keyword evidence="8" id="KW-0472">Membrane</keyword>
<evidence type="ECO:0000256" key="7">
    <source>
        <dbReference type="SAM" id="Coils"/>
    </source>
</evidence>
<protein>
    <recommendedName>
        <fullName evidence="2">histidine kinase</fullName>
        <ecNumber evidence="2">2.7.13.3</ecNumber>
    </recommendedName>
</protein>
<dbReference type="Gene3D" id="3.30.450.20">
    <property type="entry name" value="PAS domain"/>
    <property type="match status" value="1"/>
</dbReference>
<dbReference type="EC" id="2.7.13.3" evidence="2"/>
<organism evidence="10 11">
    <name type="scientific">Desulfurispira natronophila</name>
    <dbReference type="NCBI Taxonomy" id="682562"/>
    <lineage>
        <taxon>Bacteria</taxon>
        <taxon>Pseudomonadati</taxon>
        <taxon>Chrysiogenota</taxon>
        <taxon>Chrysiogenia</taxon>
        <taxon>Chrysiogenales</taxon>
        <taxon>Chrysiogenaceae</taxon>
        <taxon>Desulfurispira</taxon>
    </lineage>
</organism>
<comment type="caution">
    <text evidence="10">The sequence shown here is derived from an EMBL/GenBank/DDBJ whole genome shotgun (WGS) entry which is preliminary data.</text>
</comment>
<dbReference type="InterPro" id="IPR003661">
    <property type="entry name" value="HisK_dim/P_dom"/>
</dbReference>
<gene>
    <name evidence="10" type="ORF">HNR37_000612</name>
</gene>